<protein>
    <submittedName>
        <fullName evidence="7">ABC transporter ATP-binding protein</fullName>
    </submittedName>
</protein>
<keyword evidence="2" id="KW-0813">Transport</keyword>
<keyword evidence="8" id="KW-1185">Reference proteome</keyword>
<dbReference type="SMART" id="SM00382">
    <property type="entry name" value="AAA"/>
    <property type="match status" value="1"/>
</dbReference>
<dbReference type="Gene3D" id="3.40.50.300">
    <property type="entry name" value="P-loop containing nucleotide triphosphate hydrolases"/>
    <property type="match status" value="1"/>
</dbReference>
<dbReference type="PANTHER" id="PTHR43820">
    <property type="entry name" value="HIGH-AFFINITY BRANCHED-CHAIN AMINO ACID TRANSPORT ATP-BINDING PROTEIN LIVF"/>
    <property type="match status" value="1"/>
</dbReference>
<evidence type="ECO:0000256" key="5">
    <source>
        <dbReference type="ARBA" id="ARBA00022970"/>
    </source>
</evidence>
<evidence type="ECO:0000313" key="7">
    <source>
        <dbReference type="EMBL" id="WIX82765.1"/>
    </source>
</evidence>
<accession>A0A9Y2MVC9</accession>
<dbReference type="EMBL" id="CP127294">
    <property type="protein sequence ID" value="WIX82765.1"/>
    <property type="molecule type" value="Genomic_DNA"/>
</dbReference>
<keyword evidence="3" id="KW-0547">Nucleotide-binding</keyword>
<dbReference type="InterPro" id="IPR027417">
    <property type="entry name" value="P-loop_NTPase"/>
</dbReference>
<dbReference type="InterPro" id="IPR017871">
    <property type="entry name" value="ABC_transporter-like_CS"/>
</dbReference>
<evidence type="ECO:0000256" key="3">
    <source>
        <dbReference type="ARBA" id="ARBA00022741"/>
    </source>
</evidence>
<dbReference type="InterPro" id="IPR003439">
    <property type="entry name" value="ABC_transporter-like_ATP-bd"/>
</dbReference>
<keyword evidence="5" id="KW-0029">Amino-acid transport</keyword>
<dbReference type="CDD" id="cd03224">
    <property type="entry name" value="ABC_TM1139_LivF_branched"/>
    <property type="match status" value="1"/>
</dbReference>
<dbReference type="KEGG" id="acab:QRX50_19280"/>
<evidence type="ECO:0000256" key="1">
    <source>
        <dbReference type="ARBA" id="ARBA00005417"/>
    </source>
</evidence>
<dbReference type="GO" id="GO:0005524">
    <property type="term" value="F:ATP binding"/>
    <property type="evidence" value="ECO:0007669"/>
    <property type="project" value="UniProtKB-KW"/>
</dbReference>
<dbReference type="Pfam" id="PF00005">
    <property type="entry name" value="ABC_tran"/>
    <property type="match status" value="1"/>
</dbReference>
<feature type="domain" description="ABC transporter" evidence="6">
    <location>
        <begin position="3"/>
        <end position="236"/>
    </location>
</feature>
<gene>
    <name evidence="7" type="ORF">QRX50_19280</name>
</gene>
<evidence type="ECO:0000259" key="6">
    <source>
        <dbReference type="PROSITE" id="PS50893"/>
    </source>
</evidence>
<dbReference type="GO" id="GO:0015658">
    <property type="term" value="F:branched-chain amino acid transmembrane transporter activity"/>
    <property type="evidence" value="ECO:0007669"/>
    <property type="project" value="TreeGrafter"/>
</dbReference>
<dbReference type="InterPro" id="IPR003593">
    <property type="entry name" value="AAA+_ATPase"/>
</dbReference>
<dbReference type="PROSITE" id="PS00211">
    <property type="entry name" value="ABC_TRANSPORTER_1"/>
    <property type="match status" value="1"/>
</dbReference>
<keyword evidence="4 7" id="KW-0067">ATP-binding</keyword>
<dbReference type="SUPFAM" id="SSF52540">
    <property type="entry name" value="P-loop containing nucleoside triphosphate hydrolases"/>
    <property type="match status" value="1"/>
</dbReference>
<organism evidence="7 8">
    <name type="scientific">Amycolatopsis carbonis</name>
    <dbReference type="NCBI Taxonomy" id="715471"/>
    <lineage>
        <taxon>Bacteria</taxon>
        <taxon>Bacillati</taxon>
        <taxon>Actinomycetota</taxon>
        <taxon>Actinomycetes</taxon>
        <taxon>Pseudonocardiales</taxon>
        <taxon>Pseudonocardiaceae</taxon>
        <taxon>Amycolatopsis</taxon>
    </lineage>
</organism>
<dbReference type="Proteomes" id="UP001236014">
    <property type="component" value="Chromosome"/>
</dbReference>
<reference evidence="7 8" key="1">
    <citation type="submission" date="2023-06" db="EMBL/GenBank/DDBJ databases">
        <authorList>
            <person name="Oyuntsetseg B."/>
            <person name="Kim S.B."/>
        </authorList>
    </citation>
    <scope>NUCLEOTIDE SEQUENCE [LARGE SCALE GENOMIC DNA]</scope>
    <source>
        <strain evidence="7 8">2-15</strain>
    </source>
</reference>
<evidence type="ECO:0000313" key="8">
    <source>
        <dbReference type="Proteomes" id="UP001236014"/>
    </source>
</evidence>
<dbReference type="RefSeq" id="WP_285973330.1">
    <property type="nucleotide sequence ID" value="NZ_CP127294.1"/>
</dbReference>
<evidence type="ECO:0000256" key="4">
    <source>
        <dbReference type="ARBA" id="ARBA00022840"/>
    </source>
</evidence>
<dbReference type="GO" id="GO:0015807">
    <property type="term" value="P:L-amino acid transport"/>
    <property type="evidence" value="ECO:0007669"/>
    <property type="project" value="TreeGrafter"/>
</dbReference>
<comment type="similarity">
    <text evidence="1">Belongs to the ABC transporter superfamily.</text>
</comment>
<name>A0A9Y2MVC9_9PSEU</name>
<sequence>MNLTVRGLDARYGSTRVLHDVSCEVPDGTMVAMIGANGAGKTTLLKCLAGLHRPSAGEVMLGGAPVAGLAAHEVARRGVCLVPAGRQLFGDLTVAENLQVGLHGTGARGTAATERLERVYGLFPILREFATRQSGLLSGGQQQMLAIARALVREPKVLLLDEPSLGIAPLLVTEILGVLQQLARDGVTILLAEQNAAAALGIADHGVVMENGTITRTDTAAALLADEDVSRHYLGTARDAVAVGHARALPAGLREPLQTT</sequence>
<dbReference type="AlphaFoldDB" id="A0A9Y2MVC9"/>
<proteinExistence type="inferred from homology"/>
<dbReference type="PANTHER" id="PTHR43820:SF4">
    <property type="entry name" value="HIGH-AFFINITY BRANCHED-CHAIN AMINO ACID TRANSPORT ATP-BINDING PROTEIN LIVF"/>
    <property type="match status" value="1"/>
</dbReference>
<evidence type="ECO:0000256" key="2">
    <source>
        <dbReference type="ARBA" id="ARBA00022448"/>
    </source>
</evidence>
<dbReference type="PROSITE" id="PS50893">
    <property type="entry name" value="ABC_TRANSPORTER_2"/>
    <property type="match status" value="1"/>
</dbReference>
<dbReference type="InterPro" id="IPR052156">
    <property type="entry name" value="BCAA_Transport_ATP-bd_LivF"/>
</dbReference>
<dbReference type="GO" id="GO:0016887">
    <property type="term" value="F:ATP hydrolysis activity"/>
    <property type="evidence" value="ECO:0007669"/>
    <property type="project" value="InterPro"/>
</dbReference>